<evidence type="ECO:0000256" key="2">
    <source>
        <dbReference type="ARBA" id="ARBA00008899"/>
    </source>
</evidence>
<dbReference type="EMBL" id="AVCI01000001">
    <property type="protein sequence ID" value="KFN44693.1"/>
    <property type="molecule type" value="Genomic_DNA"/>
</dbReference>
<keyword evidence="6" id="KW-0472">Membrane</keyword>
<reference evidence="10 11" key="1">
    <citation type="submission" date="2013-09" db="EMBL/GenBank/DDBJ databases">
        <title>Genome sequencing of Arenimonas oryziterrae.</title>
        <authorList>
            <person name="Chen F."/>
            <person name="Wang G."/>
        </authorList>
    </citation>
    <scope>NUCLEOTIDE SEQUENCE [LARGE SCALE GENOMIC DNA]</scope>
    <source>
        <strain evidence="10 11">YC6267</strain>
    </source>
</reference>
<feature type="chain" id="PRO_5001869181" description="Curli production assembly/transport component CsgG" evidence="9">
    <location>
        <begin position="24"/>
        <end position="240"/>
    </location>
</feature>
<evidence type="ECO:0000313" key="11">
    <source>
        <dbReference type="Proteomes" id="UP000029385"/>
    </source>
</evidence>
<dbReference type="Gene3D" id="3.40.50.10610">
    <property type="entry name" value="ABC-type transport auxiliary lipoprotein component"/>
    <property type="match status" value="2"/>
</dbReference>
<dbReference type="STRING" id="1121015.GCA_000420545_01223"/>
<evidence type="ECO:0000313" key="10">
    <source>
        <dbReference type="EMBL" id="KFN44693.1"/>
    </source>
</evidence>
<evidence type="ECO:0000256" key="7">
    <source>
        <dbReference type="ARBA" id="ARBA00023139"/>
    </source>
</evidence>
<evidence type="ECO:0000256" key="4">
    <source>
        <dbReference type="ARBA" id="ARBA00022475"/>
    </source>
</evidence>
<dbReference type="GO" id="GO:0030288">
    <property type="term" value="C:outer membrane-bounded periplasmic space"/>
    <property type="evidence" value="ECO:0007669"/>
    <property type="project" value="InterPro"/>
</dbReference>
<dbReference type="Proteomes" id="UP000029385">
    <property type="component" value="Unassembled WGS sequence"/>
</dbReference>
<evidence type="ECO:0000256" key="5">
    <source>
        <dbReference type="ARBA" id="ARBA00022729"/>
    </source>
</evidence>
<dbReference type="AlphaFoldDB" id="A0A091AWL9"/>
<dbReference type="RefSeq" id="WP_022968863.1">
    <property type="nucleotide sequence ID" value="NZ_ATVD01000002.1"/>
</dbReference>
<keyword evidence="8" id="KW-0449">Lipoprotein</keyword>
<comment type="similarity">
    <text evidence="2">Belongs to the CsgG family.</text>
</comment>
<feature type="signal peptide" evidence="9">
    <location>
        <begin position="1"/>
        <end position="23"/>
    </location>
</feature>
<sequence>MKTRSILASFFLVSLLLPIAAQAKEPEGKPVVAVAEFKNETSAGWWSSSVGWDLAGLLSNELSNTGSFRVVERTKLKAVLEEQNLMASGRAKASTAAQMGKLAGAQYLVMGTVTSYEEETKKSNSGLSFGGVSLGGNSQNAYIAVDLRVVDTTTGEIAYSRTIEGTSKGGGMKLDFYRGGVGGNLANQENKPAGKAIRAAVVLISDYLDCVMVQQNSCKAKFDAQEQRRRERTSGSIDLD</sequence>
<evidence type="ECO:0000256" key="1">
    <source>
        <dbReference type="ARBA" id="ARBA00003989"/>
    </source>
</evidence>
<evidence type="ECO:0000256" key="9">
    <source>
        <dbReference type="SAM" id="SignalP"/>
    </source>
</evidence>
<accession>A0A091AWL9</accession>
<keyword evidence="11" id="KW-1185">Reference proteome</keyword>
<evidence type="ECO:0000256" key="8">
    <source>
        <dbReference type="ARBA" id="ARBA00023288"/>
    </source>
</evidence>
<dbReference type="eggNOG" id="COG1462">
    <property type="taxonomic scope" value="Bacteria"/>
</dbReference>
<protein>
    <recommendedName>
        <fullName evidence="3">Curli production assembly/transport component CsgG</fullName>
    </recommendedName>
</protein>
<organism evidence="10 11">
    <name type="scientific">Arenimonas oryziterrae DSM 21050 = YC6267</name>
    <dbReference type="NCBI Taxonomy" id="1121015"/>
    <lineage>
        <taxon>Bacteria</taxon>
        <taxon>Pseudomonadati</taxon>
        <taxon>Pseudomonadota</taxon>
        <taxon>Gammaproteobacteria</taxon>
        <taxon>Lysobacterales</taxon>
        <taxon>Lysobacteraceae</taxon>
        <taxon>Arenimonas</taxon>
    </lineage>
</organism>
<dbReference type="PANTHER" id="PTHR41164">
    <property type="entry name" value="CURLI PRODUCTION ASSEMBLY/TRANSPORT COMPONENT CSGG"/>
    <property type="match status" value="1"/>
</dbReference>
<keyword evidence="4" id="KW-1003">Cell membrane</keyword>
<evidence type="ECO:0000256" key="6">
    <source>
        <dbReference type="ARBA" id="ARBA00023136"/>
    </source>
</evidence>
<gene>
    <name evidence="10" type="ORF">N789_01385</name>
</gene>
<keyword evidence="5 9" id="KW-0732">Signal</keyword>
<comment type="caution">
    <text evidence="10">The sequence shown here is derived from an EMBL/GenBank/DDBJ whole genome shotgun (WGS) entry which is preliminary data.</text>
</comment>
<proteinExistence type="inferred from homology"/>
<comment type="function">
    <text evidence="1">May be involved in the biogenesis of curli organelles.</text>
</comment>
<dbReference type="InterPro" id="IPR005534">
    <property type="entry name" value="Curli_assmbl/transp-comp_CsgG"/>
</dbReference>
<keyword evidence="7" id="KW-0564">Palmitate</keyword>
<name>A0A091AWL9_9GAMM</name>
<dbReference type="PANTHER" id="PTHR41164:SF1">
    <property type="entry name" value="CURLI PRODUCTION ASSEMBLY_TRANSPORT COMPONENT CSGG"/>
    <property type="match status" value="1"/>
</dbReference>
<evidence type="ECO:0000256" key="3">
    <source>
        <dbReference type="ARBA" id="ARBA00014028"/>
    </source>
</evidence>
<dbReference type="Pfam" id="PF03783">
    <property type="entry name" value="CsgG"/>
    <property type="match status" value="1"/>
</dbReference>
<dbReference type="OrthoDB" id="551031at2"/>
<dbReference type="PATRIC" id="fig|1121015.4.peg.275"/>